<dbReference type="Proteomes" id="UP000515156">
    <property type="component" value="Chromosome 8"/>
</dbReference>
<organism evidence="24 25">
    <name type="scientific">Microcaecilia unicolor</name>
    <dbReference type="NCBI Taxonomy" id="1415580"/>
    <lineage>
        <taxon>Eukaryota</taxon>
        <taxon>Metazoa</taxon>
        <taxon>Chordata</taxon>
        <taxon>Craniata</taxon>
        <taxon>Vertebrata</taxon>
        <taxon>Euteleostomi</taxon>
        <taxon>Amphibia</taxon>
        <taxon>Gymnophiona</taxon>
        <taxon>Siphonopidae</taxon>
        <taxon>Microcaecilia</taxon>
    </lineage>
</organism>
<evidence type="ECO:0000256" key="7">
    <source>
        <dbReference type="ARBA" id="ARBA00022723"/>
    </source>
</evidence>
<keyword evidence="8" id="KW-0677">Repeat</keyword>
<evidence type="ECO:0000256" key="10">
    <source>
        <dbReference type="ARBA" id="ARBA00022782"/>
    </source>
</evidence>
<evidence type="ECO:0000256" key="6">
    <source>
        <dbReference type="ARBA" id="ARBA00022491"/>
    </source>
</evidence>
<gene>
    <name evidence="25" type="primary">GLIS2</name>
</gene>
<dbReference type="GO" id="GO:0007399">
    <property type="term" value="P:nervous system development"/>
    <property type="evidence" value="ECO:0007669"/>
    <property type="project" value="UniProtKB-KW"/>
</dbReference>
<dbReference type="FunFam" id="3.30.160.60:FF:000359">
    <property type="entry name" value="GLIS family zinc finger 2"/>
    <property type="match status" value="1"/>
</dbReference>
<evidence type="ECO:0000259" key="23">
    <source>
        <dbReference type="PROSITE" id="PS50157"/>
    </source>
</evidence>
<dbReference type="GO" id="GO:0008270">
    <property type="term" value="F:zinc ion binding"/>
    <property type="evidence" value="ECO:0007669"/>
    <property type="project" value="UniProtKB-KW"/>
</dbReference>
<keyword evidence="15" id="KW-0010">Activator</keyword>
<dbReference type="AlphaFoldDB" id="A0A6P7YVU2"/>
<dbReference type="InParanoid" id="A0A6P7YVU2"/>
<keyword evidence="13" id="KW-0805">Transcription regulation</keyword>
<keyword evidence="9 21" id="KW-0863">Zinc-finger</keyword>
<reference evidence="25" key="1">
    <citation type="submission" date="2025-08" db="UniProtKB">
        <authorList>
            <consortium name="RefSeq"/>
        </authorList>
    </citation>
    <scope>IDENTIFICATION</scope>
</reference>
<comment type="subcellular location">
    <subcellularLocation>
        <location evidence="2">Cytoplasm</location>
    </subcellularLocation>
    <subcellularLocation>
        <location evidence="1">Nucleus speckle</location>
    </subcellularLocation>
</comment>
<feature type="domain" description="C2H2-type" evidence="23">
    <location>
        <begin position="209"/>
        <end position="236"/>
    </location>
</feature>
<evidence type="ECO:0000256" key="22">
    <source>
        <dbReference type="SAM" id="MobiDB-lite"/>
    </source>
</evidence>
<feature type="domain" description="C2H2-type" evidence="23">
    <location>
        <begin position="295"/>
        <end position="319"/>
    </location>
</feature>
<dbReference type="InterPro" id="IPR036236">
    <property type="entry name" value="Znf_C2H2_sf"/>
</dbReference>
<evidence type="ECO:0000256" key="20">
    <source>
        <dbReference type="ARBA" id="ARBA00078271"/>
    </source>
</evidence>
<dbReference type="SUPFAM" id="SSF57667">
    <property type="entry name" value="beta-beta-alpha zinc fingers"/>
    <property type="match status" value="3"/>
</dbReference>
<dbReference type="RefSeq" id="XP_030068731.1">
    <property type="nucleotide sequence ID" value="XM_030212871.1"/>
</dbReference>
<keyword evidence="24" id="KW-1185">Reference proteome</keyword>
<dbReference type="GO" id="GO:0000978">
    <property type="term" value="F:RNA polymerase II cis-regulatory region sequence-specific DNA binding"/>
    <property type="evidence" value="ECO:0007669"/>
    <property type="project" value="TreeGrafter"/>
</dbReference>
<evidence type="ECO:0000256" key="16">
    <source>
        <dbReference type="ARBA" id="ARBA00023163"/>
    </source>
</evidence>
<dbReference type="FunFam" id="3.30.160.60:FF:000019">
    <property type="entry name" value="GLI family zinc finger 3"/>
    <property type="match status" value="1"/>
</dbReference>
<dbReference type="GeneID" id="115476475"/>
<dbReference type="PROSITE" id="PS50157">
    <property type="entry name" value="ZINC_FINGER_C2H2_2"/>
    <property type="match status" value="4"/>
</dbReference>
<sequence length="529" mass="57919">MHSLDEPLDLKLSISKLRAAREKRERALLDAEERSLRQELHIHEDGTTSMAPVSPASPPLGFLSSSKFREKGESRFTNIPVIDLSLSPPSGMDSPSGTSLSPERLVNGDIMSSCTRHDYQSLRYVDGIPSSFQFFLPLGSSSALQLPSSVFITPPKEKRLSPDLPVQKQLVCRWAKCDQLFDLLQDLVDHVNDYHVKPEKETGYCCHWEDCARRGRGFNARYKMLIHIRTHTNEKPHRCPTCNKSFSRLENLKIHNRSHTGEKPYICPYEGCNKRYSNSSDRFKHTRTHYVDKPYYCKMPGCHKRYTDPSSLRKHIKAHGHFVSHEQQEMLKIHQPSKSPLTSEVPYVNGAQIIIPNPAAIFANHGLPGLGASLPIPIAPAPLDLSTLTCGSGGSAGLAGLPNPILSLNGTPLNLAKSHLLSAFAAGGLGLPIVSLLAGSCGGVKPDAERYLLAEARAGKGQGLEQPKDSCERTEVARLRSTPEGFSLLPGTVLDLSTGINPLSSPESLPPGWVVIPPGSVLLKPAVVN</sequence>
<dbReference type="PROSITE" id="PS00028">
    <property type="entry name" value="ZINC_FINGER_C2H2_1"/>
    <property type="match status" value="3"/>
</dbReference>
<dbReference type="Pfam" id="PF00096">
    <property type="entry name" value="zf-C2H2"/>
    <property type="match status" value="3"/>
</dbReference>
<dbReference type="FunFam" id="3.30.160.60:FF:000532">
    <property type="entry name" value="GLIS family zinc finger 2"/>
    <property type="match status" value="1"/>
</dbReference>
<keyword evidence="7" id="KW-0479">Metal-binding</keyword>
<dbReference type="GO" id="GO:0016607">
    <property type="term" value="C:nuclear speck"/>
    <property type="evidence" value="ECO:0007669"/>
    <property type="project" value="UniProtKB-SubCell"/>
</dbReference>
<evidence type="ECO:0000256" key="1">
    <source>
        <dbReference type="ARBA" id="ARBA00004324"/>
    </source>
</evidence>
<keyword evidence="6" id="KW-0678">Repressor</keyword>
<keyword evidence="10" id="KW-0221">Differentiation</keyword>
<keyword evidence="5" id="KW-0963">Cytoplasm</keyword>
<dbReference type="GO" id="GO:0005737">
    <property type="term" value="C:cytoplasm"/>
    <property type="evidence" value="ECO:0007669"/>
    <property type="project" value="UniProtKB-SubCell"/>
</dbReference>
<keyword evidence="17" id="KW-0539">Nucleus</keyword>
<dbReference type="CTD" id="84662"/>
<keyword evidence="12" id="KW-0524">Neurogenesis</keyword>
<evidence type="ECO:0000256" key="14">
    <source>
        <dbReference type="ARBA" id="ARBA00023125"/>
    </source>
</evidence>
<dbReference type="Pfam" id="PF23561">
    <property type="entry name" value="zf-C2H2_15"/>
    <property type="match status" value="1"/>
</dbReference>
<dbReference type="OrthoDB" id="3214149at2759"/>
<dbReference type="InterPro" id="IPR013087">
    <property type="entry name" value="Znf_C2H2_type"/>
</dbReference>
<protein>
    <recommendedName>
        <fullName evidence="18">Zinc finger protein GLIS2</fullName>
    </recommendedName>
    <alternativeName>
        <fullName evidence="20">GLI-similar 2</fullName>
    </alternativeName>
    <alternativeName>
        <fullName evidence="19">Neuronal Krueppel-like protein</fullName>
    </alternativeName>
</protein>
<evidence type="ECO:0000256" key="12">
    <source>
        <dbReference type="ARBA" id="ARBA00022902"/>
    </source>
</evidence>
<evidence type="ECO:0000256" key="11">
    <source>
        <dbReference type="ARBA" id="ARBA00022833"/>
    </source>
</evidence>
<evidence type="ECO:0000256" key="21">
    <source>
        <dbReference type="PROSITE-ProRule" id="PRU00042"/>
    </source>
</evidence>
<keyword evidence="16" id="KW-0804">Transcription</keyword>
<evidence type="ECO:0000256" key="15">
    <source>
        <dbReference type="ARBA" id="ARBA00023159"/>
    </source>
</evidence>
<keyword evidence="11" id="KW-0862">Zinc</keyword>
<dbReference type="FunFam" id="3.30.160.60:FF:000310">
    <property type="entry name" value="GLIS family zinc finger 2"/>
    <property type="match status" value="1"/>
</dbReference>
<evidence type="ECO:0000256" key="8">
    <source>
        <dbReference type="ARBA" id="ARBA00022737"/>
    </source>
</evidence>
<dbReference type="PANTHER" id="PTHR45718:SF8">
    <property type="entry name" value="GLIS FAMILY ZINC FINGER 2"/>
    <property type="match status" value="1"/>
</dbReference>
<evidence type="ECO:0000256" key="9">
    <source>
        <dbReference type="ARBA" id="ARBA00022771"/>
    </source>
</evidence>
<evidence type="ECO:0000256" key="2">
    <source>
        <dbReference type="ARBA" id="ARBA00004496"/>
    </source>
</evidence>
<name>A0A6P7YVU2_9AMPH</name>
<dbReference type="FunCoup" id="A0A6P7YVU2">
    <property type="interactions" value="1646"/>
</dbReference>
<dbReference type="Gene3D" id="3.30.160.60">
    <property type="entry name" value="Classic Zinc Finger"/>
    <property type="match status" value="5"/>
</dbReference>
<dbReference type="InterPro" id="IPR043359">
    <property type="entry name" value="GLI-like"/>
</dbReference>
<proteinExistence type="inferred from homology"/>
<evidence type="ECO:0000313" key="25">
    <source>
        <dbReference type="RefSeq" id="XP_030068731.1"/>
    </source>
</evidence>
<comment type="similarity">
    <text evidence="3">Belongs to the GLI C2H2-type zinc-finger protein family.</text>
</comment>
<dbReference type="PANTHER" id="PTHR45718">
    <property type="entry name" value="TRANSCRIPTIONAL ACTIVATOR CUBITUS INTERRUPTUS"/>
    <property type="match status" value="1"/>
</dbReference>
<dbReference type="SMART" id="SM00355">
    <property type="entry name" value="ZnF_C2H2"/>
    <property type="match status" value="5"/>
</dbReference>
<keyword evidence="14" id="KW-0238">DNA-binding</keyword>
<evidence type="ECO:0000256" key="17">
    <source>
        <dbReference type="ARBA" id="ARBA00023242"/>
    </source>
</evidence>
<dbReference type="GO" id="GO:0000981">
    <property type="term" value="F:DNA-binding transcription factor activity, RNA polymerase II-specific"/>
    <property type="evidence" value="ECO:0007669"/>
    <property type="project" value="TreeGrafter"/>
</dbReference>
<dbReference type="FunFam" id="3.30.160.60:FF:000357">
    <property type="entry name" value="GLIS family zinc finger 2"/>
    <property type="match status" value="1"/>
</dbReference>
<evidence type="ECO:0000313" key="24">
    <source>
        <dbReference type="Proteomes" id="UP000515156"/>
    </source>
</evidence>
<feature type="domain" description="C2H2-type" evidence="23">
    <location>
        <begin position="265"/>
        <end position="294"/>
    </location>
</feature>
<evidence type="ECO:0000256" key="4">
    <source>
        <dbReference type="ARBA" id="ARBA00022473"/>
    </source>
</evidence>
<dbReference type="GO" id="GO:0030154">
    <property type="term" value="P:cell differentiation"/>
    <property type="evidence" value="ECO:0007669"/>
    <property type="project" value="UniProtKB-KW"/>
</dbReference>
<dbReference type="KEGG" id="muo:115476475"/>
<dbReference type="InterPro" id="IPR056436">
    <property type="entry name" value="Znf-C2H2_ZIC1-5/GLI1-3-like"/>
</dbReference>
<feature type="region of interest" description="Disordered" evidence="22">
    <location>
        <begin position="43"/>
        <end position="64"/>
    </location>
</feature>
<evidence type="ECO:0000256" key="19">
    <source>
        <dbReference type="ARBA" id="ARBA00077890"/>
    </source>
</evidence>
<keyword evidence="4" id="KW-0217">Developmental protein</keyword>
<feature type="domain" description="C2H2-type" evidence="23">
    <location>
        <begin position="237"/>
        <end position="264"/>
    </location>
</feature>
<accession>A0A6P7YVU2</accession>
<evidence type="ECO:0000256" key="13">
    <source>
        <dbReference type="ARBA" id="ARBA00023015"/>
    </source>
</evidence>
<evidence type="ECO:0000256" key="5">
    <source>
        <dbReference type="ARBA" id="ARBA00022490"/>
    </source>
</evidence>
<evidence type="ECO:0000256" key="3">
    <source>
        <dbReference type="ARBA" id="ARBA00010831"/>
    </source>
</evidence>
<evidence type="ECO:0000256" key="18">
    <source>
        <dbReference type="ARBA" id="ARBA00072781"/>
    </source>
</evidence>